<dbReference type="PANTHER" id="PTHR35369">
    <property type="entry name" value="BLR3025 PROTEIN-RELATED"/>
    <property type="match status" value="1"/>
</dbReference>
<gene>
    <name evidence="4" type="ORF">SAMN05421538_11348</name>
</gene>
<reference evidence="4 5" key="1">
    <citation type="submission" date="2016-10" db="EMBL/GenBank/DDBJ databases">
        <authorList>
            <person name="de Groot N.N."/>
        </authorList>
    </citation>
    <scope>NUCLEOTIDE SEQUENCE [LARGE SCALE GENOMIC DNA]</scope>
    <source>
        <strain evidence="4 5">DSM 22220</strain>
    </source>
</reference>
<dbReference type="STRING" id="591205.SAMN05421538_11348"/>
<evidence type="ECO:0000313" key="4">
    <source>
        <dbReference type="EMBL" id="SDE87418.1"/>
    </source>
</evidence>
<dbReference type="EMBL" id="FNAH01000013">
    <property type="protein sequence ID" value="SDE87418.1"/>
    <property type="molecule type" value="Genomic_DNA"/>
</dbReference>
<evidence type="ECO:0000256" key="1">
    <source>
        <dbReference type="ARBA" id="ARBA00022763"/>
    </source>
</evidence>
<keyword evidence="1" id="KW-0227">DNA damage</keyword>
<evidence type="ECO:0000256" key="2">
    <source>
        <dbReference type="SAM" id="MobiDB-lite"/>
    </source>
</evidence>
<dbReference type="InterPro" id="IPR043502">
    <property type="entry name" value="DNA/RNA_pol_sf"/>
</dbReference>
<feature type="compositionally biased region" description="Basic and acidic residues" evidence="2">
    <location>
        <begin position="371"/>
        <end position="382"/>
    </location>
</feature>
<dbReference type="CDD" id="cd03468">
    <property type="entry name" value="PolY_like"/>
    <property type="match status" value="1"/>
</dbReference>
<sequence length="499" mass="53772">MARNTPASSMDRADAPQAEPPFALWIEGGHGPVIHAVSDAAAAAGVQVGARLADMRAICPALRTAPADPAGDARTLARLALWARRFCPWTAVDASGPGPAGLVMDITGTAHLWGGEGAMLRAMQAQLAAVGYGSRPAIAATWGAAWALSRFGAARAMARDDTALHPLPVAALRLPGDAVLLLRRLGLKTVGDLAAMPRVALARRFARTEAAANPLIRLDQATGRLAEPISPSTPPARFRREARLAEPVLDPTHHLPGLCAALCEDLAAAAQGARRLRLTVWRSDGEMRWISAGAASPTRDPDHMVFLFRDRLERIDPGFGIDLIELAAPQTESLAPAQRHLAGEADDASDLSRLIDRLAARFGPGRLMQPEPRDSHIPERSMAEAPATAAPPQPRDAAPAPRDRPARMLDPAEEVRVLYAVPEGPPAQFLWRGRPARVARWQGPERIAPEWWIDRPGTRLRDYYKVEDSGGRRLWLYREGLIGDGRGGAPRWFVHGVFA</sequence>
<protein>
    <submittedName>
        <fullName evidence="4">Protein ImuB</fullName>
    </submittedName>
</protein>
<keyword evidence="5" id="KW-1185">Reference proteome</keyword>
<proteinExistence type="predicted"/>
<name>A0A1G7GGY3_9RHOB</name>
<dbReference type="SUPFAM" id="SSF56672">
    <property type="entry name" value="DNA/RNA polymerases"/>
    <property type="match status" value="1"/>
</dbReference>
<dbReference type="GO" id="GO:0006281">
    <property type="term" value="P:DNA repair"/>
    <property type="evidence" value="ECO:0007669"/>
    <property type="project" value="InterPro"/>
</dbReference>
<feature type="domain" description="UmuC" evidence="3">
    <location>
        <begin position="32"/>
        <end position="148"/>
    </location>
</feature>
<dbReference type="PANTHER" id="PTHR35369:SF2">
    <property type="entry name" value="BLR3025 PROTEIN"/>
    <property type="match status" value="1"/>
</dbReference>
<feature type="region of interest" description="Disordered" evidence="2">
    <location>
        <begin position="364"/>
        <end position="405"/>
    </location>
</feature>
<dbReference type="RefSeq" id="WP_245727370.1">
    <property type="nucleotide sequence ID" value="NZ_FNAH01000013.1"/>
</dbReference>
<dbReference type="InterPro" id="IPR001126">
    <property type="entry name" value="UmuC"/>
</dbReference>
<dbReference type="InterPro" id="IPR050356">
    <property type="entry name" value="SulA_CellDiv_inhibitor"/>
</dbReference>
<evidence type="ECO:0000259" key="3">
    <source>
        <dbReference type="Pfam" id="PF00817"/>
    </source>
</evidence>
<dbReference type="Proteomes" id="UP000199344">
    <property type="component" value="Unassembled WGS sequence"/>
</dbReference>
<dbReference type="Pfam" id="PF00817">
    <property type="entry name" value="IMS"/>
    <property type="match status" value="1"/>
</dbReference>
<dbReference type="AlphaFoldDB" id="A0A1G7GGY3"/>
<evidence type="ECO:0000313" key="5">
    <source>
        <dbReference type="Proteomes" id="UP000199344"/>
    </source>
</evidence>
<organism evidence="4 5">
    <name type="scientific">Paracoccus isoporae</name>
    <dbReference type="NCBI Taxonomy" id="591205"/>
    <lineage>
        <taxon>Bacteria</taxon>
        <taxon>Pseudomonadati</taxon>
        <taxon>Pseudomonadota</taxon>
        <taxon>Alphaproteobacteria</taxon>
        <taxon>Rhodobacterales</taxon>
        <taxon>Paracoccaceae</taxon>
        <taxon>Paracoccus</taxon>
    </lineage>
</organism>
<accession>A0A1G7GGY3</accession>